<keyword evidence="4 8" id="KW-0493">Microtubule</keyword>
<dbReference type="EMBL" id="UYJE01005813">
    <property type="protein sequence ID" value="VDI40566.1"/>
    <property type="molecule type" value="Genomic_DNA"/>
</dbReference>
<dbReference type="Proteomes" id="UP000596742">
    <property type="component" value="Unassembled WGS sequence"/>
</dbReference>
<accession>A0A8B6EVA0</accession>
<dbReference type="InterPro" id="IPR041470">
    <property type="entry name" value="GCP_N"/>
</dbReference>
<dbReference type="Gene3D" id="3.90.1200.10">
    <property type="match status" value="1"/>
</dbReference>
<organism evidence="12 13">
    <name type="scientific">Mytilus galloprovincialis</name>
    <name type="common">Mediterranean mussel</name>
    <dbReference type="NCBI Taxonomy" id="29158"/>
    <lineage>
        <taxon>Eukaryota</taxon>
        <taxon>Metazoa</taxon>
        <taxon>Spiralia</taxon>
        <taxon>Lophotrochozoa</taxon>
        <taxon>Mollusca</taxon>
        <taxon>Bivalvia</taxon>
        <taxon>Autobranchia</taxon>
        <taxon>Pteriomorphia</taxon>
        <taxon>Mytilida</taxon>
        <taxon>Mytiloidea</taxon>
        <taxon>Mytilidae</taxon>
        <taxon>Mytilinae</taxon>
        <taxon>Mytilus</taxon>
    </lineage>
</organism>
<sequence>MLHEVLFALSGHSGGVFIDKGDGIQVLSDVPFISPSEVDQLNKLCKLGTFYRDFNNFIRQYGGHLSLQPNDKRKSEIHGLYLKSFCHGLDKVLEDYRASLQRLEMEILADPDLTISHLYRSLFQYFLLFPALSAMVEQIKSHKAHGCYILDIVHKHSNCGQPSVKEAMNKILHVCHDVLYKQLCSWLLHGSLFDPYKEFFIQHSTGQTTGVATETQEEEDYLGIMGVTGRQLQKALNMTLPDTGGGSHQIFSIQADLLPVYIPIRVANKILFVGESIQMFETDKKPATHKKGSILKNHETEFAKDLYNLSLEPDFNNMSFEALIDKIRTHVAEHLWMLVVEDSDLVPHLKIIKDFYLLGRGELFLTFIDHAQNLLRGPPIGTTEHDINTAFQQAARNVLFDNENLLQNFHLTVAAPITNKSTTDSTSSSSSQQPVESGWNSLSLTYTVDWPLHILFTPSVLEKYNRVFRFLLLVKRAQIDIQQCWVLQMQYKQKAVSREEMTKWQLRTHMAFLVDNLQYYLQVDVIESQYGILVDKIQSTRDFEAVRLAHDQFLSALLAQSFVHMKSVSHCLHEILDQCGAFSKLLMHCESPMVHRELNQLESIAKNFQGQSNLLFKILSSVRSHNASPHLAQLLLRLDFNRYFSIAGGQLGRDNMDVLKDTRPNADDVISFLKTNFFCTVSHVEELKAYEDKNFYFRIVERGHNHWDDIGNVTEFVVKVTKCEEMSELKWKSIKKILNCLLHNGFTCTKLLTSYKIEKNGKKFLVLLLNYIPGSPLMYHWSKLNKTTVIEQVGEMVANLHNTLQTLDPSLLAVDKEDAWVLENARVMLGYLIAIKDVNEREIIESIIKQFVNMMEQNDEHFTIGIVHGDLHDMNLIVNWKDGQLQPYCKASGNYKVKDLFGIIDFSDMCVSCYIYEVGQIIRDLMVSTCPDNCYSVAVTFLSGYLKCRKLNQHELNILYFSIMTALCQYYVISEYKFHGQTDNEYAKEGAKEACQLIKAFHSMGDTFMSFLSEFLQNEFNIDLIHST</sequence>
<evidence type="ECO:0000259" key="9">
    <source>
        <dbReference type="Pfam" id="PF01636"/>
    </source>
</evidence>
<evidence type="ECO:0000313" key="12">
    <source>
        <dbReference type="EMBL" id="VDI40566.1"/>
    </source>
</evidence>
<feature type="domain" description="Gamma tubulin complex component C-terminal" evidence="10">
    <location>
        <begin position="345"/>
        <end position="644"/>
    </location>
</feature>
<dbReference type="GO" id="GO:0051011">
    <property type="term" value="F:microtubule minus-end binding"/>
    <property type="evidence" value="ECO:0007669"/>
    <property type="project" value="TreeGrafter"/>
</dbReference>
<evidence type="ECO:0000259" key="11">
    <source>
        <dbReference type="Pfam" id="PF17681"/>
    </source>
</evidence>
<gene>
    <name evidence="12" type="ORF">MGAL_10B032490</name>
</gene>
<dbReference type="GO" id="GO:0005813">
    <property type="term" value="C:centrosome"/>
    <property type="evidence" value="ECO:0007669"/>
    <property type="project" value="UniProtKB-SubCell"/>
</dbReference>
<evidence type="ECO:0000256" key="6">
    <source>
        <dbReference type="ARBA" id="ARBA00093416"/>
    </source>
</evidence>
<keyword evidence="5 8" id="KW-0206">Cytoskeleton</keyword>
<dbReference type="GO" id="GO:0051321">
    <property type="term" value="P:meiotic cell cycle"/>
    <property type="evidence" value="ECO:0007669"/>
    <property type="project" value="TreeGrafter"/>
</dbReference>
<dbReference type="InterPro" id="IPR042241">
    <property type="entry name" value="GCP_C_sf"/>
</dbReference>
<evidence type="ECO:0000313" key="13">
    <source>
        <dbReference type="Proteomes" id="UP000596742"/>
    </source>
</evidence>
<dbReference type="OrthoDB" id="78652at2759"/>
<evidence type="ECO:0000256" key="4">
    <source>
        <dbReference type="ARBA" id="ARBA00022701"/>
    </source>
</evidence>
<dbReference type="GO" id="GO:0051225">
    <property type="term" value="P:spindle assembly"/>
    <property type="evidence" value="ECO:0007669"/>
    <property type="project" value="TreeGrafter"/>
</dbReference>
<comment type="caution">
    <text evidence="12">The sequence shown here is derived from an EMBL/GenBank/DDBJ whole genome shotgun (WGS) entry which is preliminary data.</text>
</comment>
<dbReference type="Pfam" id="PF17681">
    <property type="entry name" value="GCP_N_terminal"/>
    <property type="match status" value="1"/>
</dbReference>
<evidence type="ECO:0000256" key="8">
    <source>
        <dbReference type="RuleBase" id="RU363050"/>
    </source>
</evidence>
<dbReference type="GO" id="GO:0000278">
    <property type="term" value="P:mitotic cell cycle"/>
    <property type="evidence" value="ECO:0007669"/>
    <property type="project" value="TreeGrafter"/>
</dbReference>
<dbReference type="GO" id="GO:0005874">
    <property type="term" value="C:microtubule"/>
    <property type="evidence" value="ECO:0007669"/>
    <property type="project" value="UniProtKB-KW"/>
</dbReference>
<reference evidence="12" key="1">
    <citation type="submission" date="2018-11" db="EMBL/GenBank/DDBJ databases">
        <authorList>
            <person name="Alioto T."/>
            <person name="Alioto T."/>
        </authorList>
    </citation>
    <scope>NUCLEOTIDE SEQUENCE</scope>
</reference>
<comment type="subcellular location">
    <subcellularLocation>
        <location evidence="1">Cytoplasm</location>
        <location evidence="1">Cytoskeleton</location>
        <location evidence="1">Microtubule organizing center</location>
        <location evidence="1">Centrosome</location>
    </subcellularLocation>
</comment>
<keyword evidence="13" id="KW-1185">Reference proteome</keyword>
<dbReference type="Pfam" id="PF04130">
    <property type="entry name" value="GCP_C_terminal"/>
    <property type="match status" value="1"/>
</dbReference>
<dbReference type="InterPro" id="IPR002575">
    <property type="entry name" value="Aminoglycoside_PTrfase"/>
</dbReference>
<feature type="domain" description="Aminoglycoside phosphotransferase" evidence="9">
    <location>
        <begin position="759"/>
        <end position="924"/>
    </location>
</feature>
<comment type="subunit">
    <text evidence="7">Component of the gamma-tubulin ring complex (gTuRC) consisting of TUBGCP2, TUBGCP3, TUBGCP4, TUBGCP5 and TUBGCP6 and gamma-tubulin TUBG1 or TUBG2. TUBGCP2, TUBGCP3, TUBGCP4, TUBGCP5 and TUBGCP6 assemble in a 5:5:2:1:1 stoichiometry; each is associated with a gamma-tubulin, thereby arranging 14 gamma-tubulins in a helical manner. Gamma-tubulin at the first position is blocked by TUBGCP3 at the last position, allowing 13 protafilaments to grow into a microtubule. The gTuRC (via TUBGCP3 and TUBGCP6) interacts with ACTB and MZT1; the interactions form a luminal bridge that stabilizes the initial structure during complex assembly. The gTuRC (via TUBGCP2) interacts with MZT2A/MZT2B and CDK5RAP2 (via CM1 motif); the interactions play a role in gTuRC activation. Interacts with NINL. Interacts with ATF5; the ATF5:PCNT:polyglutamylated tubulin (PGT) tripartite unites the mother centriole and the pericentriolar material (PCM) in the centrosome.</text>
</comment>
<evidence type="ECO:0000259" key="10">
    <source>
        <dbReference type="Pfam" id="PF04130"/>
    </source>
</evidence>
<evidence type="ECO:0000256" key="2">
    <source>
        <dbReference type="ARBA" id="ARBA00010337"/>
    </source>
</evidence>
<name>A0A8B6EVA0_MYTGA</name>
<dbReference type="Pfam" id="PF01636">
    <property type="entry name" value="APH"/>
    <property type="match status" value="1"/>
</dbReference>
<dbReference type="PANTHER" id="PTHR19302">
    <property type="entry name" value="GAMMA TUBULIN COMPLEX PROTEIN"/>
    <property type="match status" value="1"/>
</dbReference>
<protein>
    <recommendedName>
        <fullName evidence="8">Gamma-tubulin complex component</fullName>
    </recommendedName>
</protein>
<proteinExistence type="inferred from homology"/>
<dbReference type="PANTHER" id="PTHR19302:SF27">
    <property type="entry name" value="GAMMA-TUBULIN COMPLEX COMPONENT 4"/>
    <property type="match status" value="1"/>
</dbReference>
<evidence type="ECO:0000256" key="5">
    <source>
        <dbReference type="ARBA" id="ARBA00023212"/>
    </source>
</evidence>
<dbReference type="GO" id="GO:0000930">
    <property type="term" value="C:gamma-tubulin complex"/>
    <property type="evidence" value="ECO:0007669"/>
    <property type="project" value="TreeGrafter"/>
</dbReference>
<dbReference type="InterPro" id="IPR007259">
    <property type="entry name" value="GCP"/>
</dbReference>
<evidence type="ECO:0000256" key="1">
    <source>
        <dbReference type="ARBA" id="ARBA00004300"/>
    </source>
</evidence>
<dbReference type="InterPro" id="IPR011009">
    <property type="entry name" value="Kinase-like_dom_sf"/>
</dbReference>
<evidence type="ECO:0000256" key="7">
    <source>
        <dbReference type="ARBA" id="ARBA00093547"/>
    </source>
</evidence>
<dbReference type="Gene3D" id="1.20.120.1900">
    <property type="entry name" value="Gamma-tubulin complex, C-terminal domain"/>
    <property type="match status" value="1"/>
</dbReference>
<dbReference type="AlphaFoldDB" id="A0A8B6EVA0"/>
<keyword evidence="3 8" id="KW-0963">Cytoplasm</keyword>
<dbReference type="SUPFAM" id="SSF56112">
    <property type="entry name" value="Protein kinase-like (PK-like)"/>
    <property type="match status" value="1"/>
</dbReference>
<comment type="similarity">
    <text evidence="2 8">Belongs to the TUBGCP family.</text>
</comment>
<dbReference type="InterPro" id="IPR040457">
    <property type="entry name" value="GCP_C"/>
</dbReference>
<feature type="domain" description="Gamma tubulin complex component protein N-terminal" evidence="11">
    <location>
        <begin position="2"/>
        <end position="341"/>
    </location>
</feature>
<dbReference type="GO" id="GO:0000922">
    <property type="term" value="C:spindle pole"/>
    <property type="evidence" value="ECO:0007669"/>
    <property type="project" value="InterPro"/>
</dbReference>
<dbReference type="GO" id="GO:0031122">
    <property type="term" value="P:cytoplasmic microtubule organization"/>
    <property type="evidence" value="ECO:0007669"/>
    <property type="project" value="TreeGrafter"/>
</dbReference>
<dbReference type="GO" id="GO:0007020">
    <property type="term" value="P:microtubule nucleation"/>
    <property type="evidence" value="ECO:0007669"/>
    <property type="project" value="InterPro"/>
</dbReference>
<dbReference type="FunFam" id="1.20.120.1900:FF:000001">
    <property type="entry name" value="Gamma-tubulin complex component"/>
    <property type="match status" value="1"/>
</dbReference>
<evidence type="ECO:0000256" key="3">
    <source>
        <dbReference type="ARBA" id="ARBA00022490"/>
    </source>
</evidence>
<comment type="function">
    <text evidence="6">Component of the gamma-tubulin ring complex (gTuRC) which mediates microtubule nucleation. The gTuRC regulates the minus-end nucleation of alpha-beta tubulin heterodimers that grow into microtubule protafilaments, a critical step in centrosome duplication and spindle formation.</text>
</comment>
<dbReference type="GO" id="GO:0043015">
    <property type="term" value="F:gamma-tubulin binding"/>
    <property type="evidence" value="ECO:0007669"/>
    <property type="project" value="InterPro"/>
</dbReference>